<comment type="similarity">
    <text evidence="3 15">Belongs to the NSE1 family.</text>
</comment>
<name>A0A7D9D1T3_DEKBR</name>
<dbReference type="InterPro" id="IPR014857">
    <property type="entry name" value="Nse1_RING_C4HC3-type"/>
</dbReference>
<keyword evidence="13 15" id="KW-0234">DNA repair</keyword>
<sequence>MDESEEARVLAITKDYGELHQAILQLLLQVKSIDSHKLTRFVGDAVADIVIDEKTIKRRQESGNDDRNVAETERNENKTDDDVEEQNEQRQNSRENRQLRIQVRKRLDDIEVLNTMGVLNRRLTPLNLCIERMIDENSTDDVESSTDEAAYIYTLINRKSTKVLQISTSFSEKEMKVISFLLDLTFGDSTGDEDTSSRREHYSIARYDTLNNIRSGFGYSMVEAEQLMTRLVLDGWFELFDTSYSLTPRSLLELKDYLKERYPSVSTCLACGQILVRGLECKVADCPVRFHSKCYQFYKVAHQNDVSCPGKDCTGSLEDVVDFS</sequence>
<evidence type="ECO:0000256" key="9">
    <source>
        <dbReference type="ARBA" id="ARBA00022771"/>
    </source>
</evidence>
<evidence type="ECO:0000256" key="3">
    <source>
        <dbReference type="ARBA" id="ARBA00010258"/>
    </source>
</evidence>
<accession>A0A7D9D1T3</accession>
<dbReference type="Pfam" id="PF08746">
    <property type="entry name" value="zf-RING-like"/>
    <property type="match status" value="1"/>
</dbReference>
<dbReference type="GO" id="GO:0008270">
    <property type="term" value="F:zinc ion binding"/>
    <property type="evidence" value="ECO:0007669"/>
    <property type="project" value="UniProtKB-KW"/>
</dbReference>
<evidence type="ECO:0000256" key="8">
    <source>
        <dbReference type="ARBA" id="ARBA00022763"/>
    </source>
</evidence>
<dbReference type="GO" id="GO:0030915">
    <property type="term" value="C:Smc5-Smc6 complex"/>
    <property type="evidence" value="ECO:0007669"/>
    <property type="project" value="UniProtKB-UniRule"/>
</dbReference>
<dbReference type="Proteomes" id="UP000478008">
    <property type="component" value="Unassembled WGS sequence"/>
</dbReference>
<keyword evidence="14 15" id="KW-0539">Nucleus</keyword>
<keyword evidence="10 15" id="KW-0833">Ubl conjugation pathway</keyword>
<evidence type="ECO:0000256" key="11">
    <source>
        <dbReference type="ARBA" id="ARBA00022833"/>
    </source>
</evidence>
<comment type="subunit">
    <text evidence="15">Component of the Smc5-Smc6 complex.</text>
</comment>
<dbReference type="GO" id="GO:0005634">
    <property type="term" value="C:nucleus"/>
    <property type="evidence" value="ECO:0007669"/>
    <property type="project" value="UniProtKB-SubCell"/>
</dbReference>
<keyword evidence="11 15" id="KW-0862">Zinc</keyword>
<dbReference type="AlphaFoldDB" id="A0A7D9D1T3"/>
<dbReference type="Gene3D" id="3.30.40.10">
    <property type="entry name" value="Zinc/RING finger domain, C3HC4 (zinc finger)"/>
    <property type="match status" value="1"/>
</dbReference>
<dbReference type="InterPro" id="IPR011513">
    <property type="entry name" value="Nse1"/>
</dbReference>
<dbReference type="InterPro" id="IPR036388">
    <property type="entry name" value="WH-like_DNA-bd_sf"/>
</dbReference>
<evidence type="ECO:0000256" key="13">
    <source>
        <dbReference type="ARBA" id="ARBA00023204"/>
    </source>
</evidence>
<dbReference type="PANTHER" id="PTHR20973">
    <property type="entry name" value="NON-SMC ELEMENT 1-RELATED"/>
    <property type="match status" value="1"/>
</dbReference>
<keyword evidence="6 15" id="KW-0808">Transferase</keyword>
<keyword evidence="19" id="KW-1185">Reference proteome</keyword>
<gene>
    <name evidence="18" type="ORF">DEBR0S6_09494G</name>
</gene>
<dbReference type="GO" id="GO:0061630">
    <property type="term" value="F:ubiquitin protein ligase activity"/>
    <property type="evidence" value="ECO:0007669"/>
    <property type="project" value="UniProtKB-EC"/>
</dbReference>
<evidence type="ECO:0000313" key="19">
    <source>
        <dbReference type="Proteomes" id="UP000478008"/>
    </source>
</evidence>
<evidence type="ECO:0000256" key="10">
    <source>
        <dbReference type="ARBA" id="ARBA00022786"/>
    </source>
</evidence>
<comment type="function">
    <text evidence="15">Acts in a DNA repair pathway for removal of UV-induced DNA damage that is distinct from classical nucleotide excision repair and in repair of ionizing radiation damage. Functions in homologous recombination repair of DNA double strand breaks and in recovery of stalled replication forks.</text>
</comment>
<dbReference type="EC" id="2.3.2.27" evidence="4 15"/>
<evidence type="ECO:0000256" key="16">
    <source>
        <dbReference type="SAM" id="MobiDB-lite"/>
    </source>
</evidence>
<reference evidence="18 19" key="1">
    <citation type="submission" date="2019-07" db="EMBL/GenBank/DDBJ databases">
        <authorList>
            <person name="Friedrich A."/>
            <person name="Schacherer J."/>
        </authorList>
    </citation>
    <scope>NUCLEOTIDE SEQUENCE [LARGE SCALE GENOMIC DNA]</scope>
</reference>
<dbReference type="PANTHER" id="PTHR20973:SF0">
    <property type="entry name" value="NON-STRUCTURAL MAINTENANCE OF CHROMOSOMES ELEMENT 1 HOMOLOG"/>
    <property type="match status" value="1"/>
</dbReference>
<keyword evidence="9 15" id="KW-0863">Zinc-finger</keyword>
<evidence type="ECO:0000256" key="1">
    <source>
        <dbReference type="ARBA" id="ARBA00000900"/>
    </source>
</evidence>
<evidence type="ECO:0000256" key="15">
    <source>
        <dbReference type="RuleBase" id="RU368018"/>
    </source>
</evidence>
<dbReference type="Pfam" id="PF07574">
    <property type="entry name" value="SMC_Nse1"/>
    <property type="match status" value="1"/>
</dbReference>
<evidence type="ECO:0000256" key="2">
    <source>
        <dbReference type="ARBA" id="ARBA00004123"/>
    </source>
</evidence>
<evidence type="ECO:0000256" key="12">
    <source>
        <dbReference type="ARBA" id="ARBA00023172"/>
    </source>
</evidence>
<protein>
    <recommendedName>
        <fullName evidence="5 15">Non-structural maintenance of chromosomes element 1 homolog</fullName>
        <ecNumber evidence="4 15">2.3.2.27</ecNumber>
    </recommendedName>
</protein>
<organism evidence="18 19">
    <name type="scientific">Dekkera bruxellensis</name>
    <name type="common">Brettanomyces custersii</name>
    <dbReference type="NCBI Taxonomy" id="5007"/>
    <lineage>
        <taxon>Eukaryota</taxon>
        <taxon>Fungi</taxon>
        <taxon>Dikarya</taxon>
        <taxon>Ascomycota</taxon>
        <taxon>Saccharomycotina</taxon>
        <taxon>Pichiomycetes</taxon>
        <taxon>Pichiales</taxon>
        <taxon>Pichiaceae</taxon>
        <taxon>Brettanomyces</taxon>
    </lineage>
</organism>
<evidence type="ECO:0000256" key="5">
    <source>
        <dbReference type="ARBA" id="ARBA00019422"/>
    </source>
</evidence>
<dbReference type="GO" id="GO:0000724">
    <property type="term" value="P:double-strand break repair via homologous recombination"/>
    <property type="evidence" value="ECO:0007669"/>
    <property type="project" value="TreeGrafter"/>
</dbReference>
<feature type="domain" description="Non-structural maintenance of chromosomes element 1 RING C4HC3-type" evidence="17">
    <location>
        <begin position="268"/>
        <end position="309"/>
    </location>
</feature>
<dbReference type="EMBL" id="CABFWN010000006">
    <property type="protein sequence ID" value="VUG20170.1"/>
    <property type="molecule type" value="Genomic_DNA"/>
</dbReference>
<keyword evidence="8 15" id="KW-0227">DNA damage</keyword>
<proteinExistence type="inferred from homology"/>
<evidence type="ECO:0000256" key="6">
    <source>
        <dbReference type="ARBA" id="ARBA00022679"/>
    </source>
</evidence>
<comment type="catalytic activity">
    <reaction evidence="1 15">
        <text>S-ubiquitinyl-[E2 ubiquitin-conjugating enzyme]-L-cysteine + [acceptor protein]-L-lysine = [E2 ubiquitin-conjugating enzyme]-L-cysteine + N(6)-ubiquitinyl-[acceptor protein]-L-lysine.</text>
        <dbReference type="EC" id="2.3.2.27"/>
    </reaction>
</comment>
<evidence type="ECO:0000313" key="18">
    <source>
        <dbReference type="EMBL" id="VUG20170.1"/>
    </source>
</evidence>
<evidence type="ECO:0000259" key="17">
    <source>
        <dbReference type="Pfam" id="PF08746"/>
    </source>
</evidence>
<keyword evidence="7 15" id="KW-0479">Metal-binding</keyword>
<dbReference type="InterPro" id="IPR013083">
    <property type="entry name" value="Znf_RING/FYVE/PHD"/>
</dbReference>
<feature type="compositionally biased region" description="Basic and acidic residues" evidence="16">
    <location>
        <begin position="59"/>
        <end position="80"/>
    </location>
</feature>
<evidence type="ECO:0000256" key="7">
    <source>
        <dbReference type="ARBA" id="ARBA00022723"/>
    </source>
</evidence>
<keyword evidence="12 15" id="KW-0233">DNA recombination</keyword>
<feature type="region of interest" description="Disordered" evidence="16">
    <location>
        <begin position="59"/>
        <end position="97"/>
    </location>
</feature>
<evidence type="ECO:0000256" key="4">
    <source>
        <dbReference type="ARBA" id="ARBA00012483"/>
    </source>
</evidence>
<evidence type="ECO:0000256" key="14">
    <source>
        <dbReference type="ARBA" id="ARBA00023242"/>
    </source>
</evidence>
<feature type="compositionally biased region" description="Basic and acidic residues" evidence="16">
    <location>
        <begin position="87"/>
        <end position="97"/>
    </location>
</feature>
<comment type="subcellular location">
    <subcellularLocation>
        <location evidence="2 15">Nucleus</location>
    </subcellularLocation>
</comment>
<dbReference type="Gene3D" id="1.10.10.10">
    <property type="entry name" value="Winged helix-like DNA-binding domain superfamily/Winged helix DNA-binding domain"/>
    <property type="match status" value="1"/>
</dbReference>